<comment type="caution">
    <text evidence="1">The sequence shown here is derived from an EMBL/GenBank/DDBJ whole genome shotgun (WGS) entry which is preliminary data.</text>
</comment>
<evidence type="ECO:0000313" key="1">
    <source>
        <dbReference type="EMBL" id="TQE02165.1"/>
    </source>
</evidence>
<dbReference type="Proteomes" id="UP000315295">
    <property type="component" value="Unassembled WGS sequence"/>
</dbReference>
<reference evidence="1 2" key="1">
    <citation type="journal article" date="2019" name="G3 (Bethesda)">
        <title>Sequencing of a Wild Apple (Malus baccata) Genome Unravels the Differences Between Cultivated and Wild Apple Species Regarding Disease Resistance and Cold Tolerance.</title>
        <authorList>
            <person name="Chen X."/>
        </authorList>
    </citation>
    <scope>NUCLEOTIDE SEQUENCE [LARGE SCALE GENOMIC DNA]</scope>
    <source>
        <strain evidence="2">cv. Shandingzi</strain>
        <tissue evidence="1">Leaves</tissue>
    </source>
</reference>
<organism evidence="1 2">
    <name type="scientific">Malus baccata</name>
    <name type="common">Siberian crab apple</name>
    <name type="synonym">Pyrus baccata</name>
    <dbReference type="NCBI Taxonomy" id="106549"/>
    <lineage>
        <taxon>Eukaryota</taxon>
        <taxon>Viridiplantae</taxon>
        <taxon>Streptophyta</taxon>
        <taxon>Embryophyta</taxon>
        <taxon>Tracheophyta</taxon>
        <taxon>Spermatophyta</taxon>
        <taxon>Magnoliopsida</taxon>
        <taxon>eudicotyledons</taxon>
        <taxon>Gunneridae</taxon>
        <taxon>Pentapetalae</taxon>
        <taxon>rosids</taxon>
        <taxon>fabids</taxon>
        <taxon>Rosales</taxon>
        <taxon>Rosaceae</taxon>
        <taxon>Amygdaloideae</taxon>
        <taxon>Maleae</taxon>
        <taxon>Malus</taxon>
    </lineage>
</organism>
<sequence>MAALAQADGGGQSEKKENILLKLTEYSIYSVKSDGIFLCHLSTCQARVAATWRHVRARLASGCHVLDVYRSVM</sequence>
<dbReference type="EMBL" id="VIEB01000180">
    <property type="protein sequence ID" value="TQE02165.1"/>
    <property type="molecule type" value="Genomic_DNA"/>
</dbReference>
<accession>A0A540MTN4</accession>
<proteinExistence type="predicted"/>
<name>A0A540MTN4_MALBA</name>
<evidence type="ECO:0000313" key="2">
    <source>
        <dbReference type="Proteomes" id="UP000315295"/>
    </source>
</evidence>
<keyword evidence="2" id="KW-1185">Reference proteome</keyword>
<protein>
    <submittedName>
        <fullName evidence="1">Uncharacterized protein</fullName>
    </submittedName>
</protein>
<dbReference type="AlphaFoldDB" id="A0A540MTN4"/>
<gene>
    <name evidence="1" type="ORF">C1H46_012166</name>
</gene>